<evidence type="ECO:0000256" key="1">
    <source>
        <dbReference type="ARBA" id="ARBA00006545"/>
    </source>
</evidence>
<feature type="compositionally biased region" description="Polar residues" evidence="2">
    <location>
        <begin position="99"/>
        <end position="111"/>
    </location>
</feature>
<dbReference type="Proteomes" id="UP000800093">
    <property type="component" value="Unassembled WGS sequence"/>
</dbReference>
<dbReference type="PANTHER" id="PTHR16166">
    <property type="entry name" value="VACUOLAR PROTEIN SORTING-ASSOCIATED PROTEIN VPS13"/>
    <property type="match status" value="1"/>
</dbReference>
<organism evidence="3 4">
    <name type="scientific">Lojkania enalia</name>
    <dbReference type="NCBI Taxonomy" id="147567"/>
    <lineage>
        <taxon>Eukaryota</taxon>
        <taxon>Fungi</taxon>
        <taxon>Dikarya</taxon>
        <taxon>Ascomycota</taxon>
        <taxon>Pezizomycotina</taxon>
        <taxon>Dothideomycetes</taxon>
        <taxon>Pleosporomycetidae</taxon>
        <taxon>Pleosporales</taxon>
        <taxon>Pleosporales incertae sedis</taxon>
        <taxon>Lojkania</taxon>
    </lineage>
</organism>
<name>A0A9P4N243_9PLEO</name>
<feature type="compositionally biased region" description="Polar residues" evidence="2">
    <location>
        <begin position="249"/>
        <end position="259"/>
    </location>
</feature>
<evidence type="ECO:0000313" key="3">
    <source>
        <dbReference type="EMBL" id="KAF2262183.1"/>
    </source>
</evidence>
<dbReference type="AlphaFoldDB" id="A0A9P4N243"/>
<dbReference type="EMBL" id="ML986644">
    <property type="protein sequence ID" value="KAF2262183.1"/>
    <property type="molecule type" value="Genomic_DNA"/>
</dbReference>
<feature type="compositionally biased region" description="Basic and acidic residues" evidence="2">
    <location>
        <begin position="224"/>
        <end position="248"/>
    </location>
</feature>
<reference evidence="4" key="1">
    <citation type="journal article" date="2020" name="Stud. Mycol.">
        <title>101 Dothideomycetes genomes: A test case for predicting lifestyles and emergence of pathogens.</title>
        <authorList>
            <person name="Haridas S."/>
            <person name="Albert R."/>
            <person name="Binder M."/>
            <person name="Bloem J."/>
            <person name="LaButti K."/>
            <person name="Salamov A."/>
            <person name="Andreopoulos B."/>
            <person name="Baker S."/>
            <person name="Barry K."/>
            <person name="Bills G."/>
            <person name="Bluhm B."/>
            <person name="Cannon C."/>
            <person name="Castanera R."/>
            <person name="Culley D."/>
            <person name="Daum C."/>
            <person name="Ezra D."/>
            <person name="Gonzalez J."/>
            <person name="Henrissat B."/>
            <person name="Kuo A."/>
            <person name="Liang C."/>
            <person name="Lipzen A."/>
            <person name="Lutzoni F."/>
            <person name="Magnuson J."/>
            <person name="Mondo S."/>
            <person name="Nolan M."/>
            <person name="Ohm R."/>
            <person name="Pangilinan J."/>
            <person name="Park H.-J."/>
            <person name="Ramirez L."/>
            <person name="Alfaro M."/>
            <person name="Sun H."/>
            <person name="Tritt A."/>
            <person name="Yoshinaga Y."/>
            <person name="Zwiers L.-H."/>
            <person name="Turgeon B."/>
            <person name="Goodwin S."/>
            <person name="Spatafora J."/>
            <person name="Crous P."/>
            <person name="Grigoriev I."/>
        </authorList>
    </citation>
    <scope>NUCLEOTIDE SEQUENCE [LARGE SCALE GENOMIC DNA]</scope>
    <source>
        <strain evidence="4">CBS 304.66</strain>
    </source>
</reference>
<proteinExistence type="inferred from homology"/>
<dbReference type="GO" id="GO:0045053">
    <property type="term" value="P:protein retention in Golgi apparatus"/>
    <property type="evidence" value="ECO:0007669"/>
    <property type="project" value="TreeGrafter"/>
</dbReference>
<comment type="similarity">
    <text evidence="1">Belongs to the VPS13 family.</text>
</comment>
<dbReference type="OrthoDB" id="428159at2759"/>
<accession>A0A9P4N243</accession>
<dbReference type="PANTHER" id="PTHR16166:SF93">
    <property type="entry name" value="INTERMEMBRANE LIPID TRANSFER PROTEIN VPS13"/>
    <property type="match status" value="1"/>
</dbReference>
<dbReference type="InterPro" id="IPR026847">
    <property type="entry name" value="VPS13"/>
</dbReference>
<feature type="region of interest" description="Disordered" evidence="2">
    <location>
        <begin position="219"/>
        <end position="260"/>
    </location>
</feature>
<feature type="region of interest" description="Disordered" evidence="2">
    <location>
        <begin position="63"/>
        <end position="113"/>
    </location>
</feature>
<protein>
    <recommendedName>
        <fullName evidence="5">Glycosyltransferase family 1 protein</fullName>
    </recommendedName>
</protein>
<evidence type="ECO:0000256" key="2">
    <source>
        <dbReference type="SAM" id="MobiDB-lite"/>
    </source>
</evidence>
<evidence type="ECO:0008006" key="5">
    <source>
        <dbReference type="Google" id="ProtNLM"/>
    </source>
</evidence>
<sequence>MTVRGIQDNGRSENGQDNDTSSFLHVEETISNADLYSATPPAYALSAAEGEISVVAEAIRPEKSARPGSSNLRPELEATSTRDPVGPSYYEPVPGEANHVSSQRTPTQTPNDSPPVYFQELAVEAAQAHVKTCSILQDRPAAWLVKRKEFALSPLAATVLVKEGLVRSKDLELISQSAGMKRDPTDPLSAVAFATYDTVGDVLLGLVEGPVEAYRQVTPMLSKNEQKEEGKEGQDRALEEANLGRRESVPNSIASSQTIAPGKSASELGFSSIAQGKKPVQSKSSSNAAKNIAIGTGKGLGRIVGAGFKAPMAFTHGLTRGFHNAPKLYGDEVREYENVTDLKSGLAVSAKGFGHGLSDGISGLFVKPIQGAQENGVLGVFTGFGKGIGGIVCKPAAGAIGLVGYSSMGVYKEIRKLKPGNNSELEIFRLQGEVEYEQSGDKERLAIVKKWCLISMRQHS</sequence>
<feature type="compositionally biased region" description="Polar residues" evidence="2">
    <location>
        <begin position="67"/>
        <end position="82"/>
    </location>
</feature>
<keyword evidence="4" id="KW-1185">Reference proteome</keyword>
<feature type="region of interest" description="Disordered" evidence="2">
    <location>
        <begin position="1"/>
        <end position="20"/>
    </location>
</feature>
<gene>
    <name evidence="3" type="ORF">CC78DRAFT_569985</name>
</gene>
<evidence type="ECO:0000313" key="4">
    <source>
        <dbReference type="Proteomes" id="UP000800093"/>
    </source>
</evidence>
<dbReference type="GO" id="GO:0006623">
    <property type="term" value="P:protein targeting to vacuole"/>
    <property type="evidence" value="ECO:0007669"/>
    <property type="project" value="TreeGrafter"/>
</dbReference>
<comment type="caution">
    <text evidence="3">The sequence shown here is derived from an EMBL/GenBank/DDBJ whole genome shotgun (WGS) entry which is preliminary data.</text>
</comment>